<proteinExistence type="predicted"/>
<protein>
    <recommendedName>
        <fullName evidence="4">YCII-related domain-containing protein</fullName>
    </recommendedName>
</protein>
<dbReference type="Proteomes" id="UP000660862">
    <property type="component" value="Unassembled WGS sequence"/>
</dbReference>
<feature type="chain" id="PRO_5038105985" description="YCII-related domain-containing protein" evidence="1">
    <location>
        <begin position="20"/>
        <end position="152"/>
    </location>
</feature>
<reference evidence="2" key="2">
    <citation type="submission" date="2020-09" db="EMBL/GenBank/DDBJ databases">
        <authorList>
            <person name="Sun Q."/>
            <person name="Zhou Y."/>
        </authorList>
    </citation>
    <scope>NUCLEOTIDE SEQUENCE</scope>
    <source>
        <strain evidence="2">CGMCC 1.12195</strain>
    </source>
</reference>
<dbReference type="SUPFAM" id="SSF54909">
    <property type="entry name" value="Dimeric alpha+beta barrel"/>
    <property type="match status" value="1"/>
</dbReference>
<dbReference type="RefSeq" id="WP_188505707.1">
    <property type="nucleotide sequence ID" value="NZ_BMER01000001.1"/>
</dbReference>
<evidence type="ECO:0000256" key="1">
    <source>
        <dbReference type="SAM" id="SignalP"/>
    </source>
</evidence>
<keyword evidence="3" id="KW-1185">Reference proteome</keyword>
<organism evidence="2 3">
    <name type="scientific">Parapedobacter pyrenivorans</name>
    <dbReference type="NCBI Taxonomy" id="1305674"/>
    <lineage>
        <taxon>Bacteria</taxon>
        <taxon>Pseudomonadati</taxon>
        <taxon>Bacteroidota</taxon>
        <taxon>Sphingobacteriia</taxon>
        <taxon>Sphingobacteriales</taxon>
        <taxon>Sphingobacteriaceae</taxon>
        <taxon>Parapedobacter</taxon>
    </lineage>
</organism>
<name>A0A917M9M2_9SPHI</name>
<dbReference type="InterPro" id="IPR011008">
    <property type="entry name" value="Dimeric_a/b-barrel"/>
</dbReference>
<evidence type="ECO:0000313" key="3">
    <source>
        <dbReference type="Proteomes" id="UP000660862"/>
    </source>
</evidence>
<dbReference type="EMBL" id="BMER01000001">
    <property type="protein sequence ID" value="GGG86319.1"/>
    <property type="molecule type" value="Genomic_DNA"/>
</dbReference>
<dbReference type="AlphaFoldDB" id="A0A917M9M2"/>
<reference evidence="2" key="1">
    <citation type="journal article" date="2014" name="Int. J. Syst. Evol. Microbiol.">
        <title>Complete genome sequence of Corynebacterium casei LMG S-19264T (=DSM 44701T), isolated from a smear-ripened cheese.</title>
        <authorList>
            <consortium name="US DOE Joint Genome Institute (JGI-PGF)"/>
            <person name="Walter F."/>
            <person name="Albersmeier A."/>
            <person name="Kalinowski J."/>
            <person name="Ruckert C."/>
        </authorList>
    </citation>
    <scope>NUCLEOTIDE SEQUENCE</scope>
    <source>
        <strain evidence="2">CGMCC 1.12195</strain>
    </source>
</reference>
<keyword evidence="1" id="KW-0732">Signal</keyword>
<comment type="caution">
    <text evidence="2">The sequence shown here is derived from an EMBL/GenBank/DDBJ whole genome shotgun (WGS) entry which is preliminary data.</text>
</comment>
<feature type="signal peptide" evidence="1">
    <location>
        <begin position="1"/>
        <end position="19"/>
    </location>
</feature>
<sequence length="152" mass="17053">MKLLSLLVLVIVWCAGVTAQTDNPNYDKALADSLGADEYGMKSYIFVILKTGTIQIDDKQKVGELFRGHMDNINRLVKMKKLIVAGPFGKNDHSYRGLFVFDSKSKEEVITLLQTDPAIKEKLLEAELFDWYGSAALPTYLKVSDRVSKTHP</sequence>
<gene>
    <name evidence="2" type="ORF">GCM10007415_19810</name>
</gene>
<dbReference type="Gene3D" id="3.30.70.1060">
    <property type="entry name" value="Dimeric alpha+beta barrel"/>
    <property type="match status" value="1"/>
</dbReference>
<evidence type="ECO:0000313" key="2">
    <source>
        <dbReference type="EMBL" id="GGG86319.1"/>
    </source>
</evidence>
<accession>A0A917M9M2</accession>
<evidence type="ECO:0008006" key="4">
    <source>
        <dbReference type="Google" id="ProtNLM"/>
    </source>
</evidence>